<dbReference type="RefSeq" id="WP_177219485.1">
    <property type="nucleotide sequence ID" value="NZ_FOXH01000017.1"/>
</dbReference>
<keyword evidence="2" id="KW-0732">Signal</keyword>
<keyword evidence="1" id="KW-0175">Coiled coil</keyword>
<dbReference type="AlphaFoldDB" id="A0A1I5Y6X1"/>
<proteinExistence type="predicted"/>
<feature type="chain" id="PRO_5011647886" evidence="2">
    <location>
        <begin position="22"/>
        <end position="497"/>
    </location>
</feature>
<sequence length="497" mass="55237">MKSVYISIILLLLGLRLSAQSTFTTIKVNGDGNKFYPVVFEEKPEVWNLEPSEIQINRTSVHADSLWWGSLMAKIRFHTSRWGNGSNFIEPVIYFYSGKFIAGWKDATTQNGSYNFIVWLRGKTTYNIKTTTNAPVIYDGVANPLPFREVFQQGLPSQSYIDHNYKTQLDTGLPLNDYRGALNYGQLNSRTEVRDNAGLRGDAGAQSGFYEAYTPVNFPTGATSVWHLLDVRHSNPGNNYAMQFSGSFYDQRLWFRKTNDNPQQAWREVVTADANGRLGLGTTTPGARFEIIGAGANNPTLMLNSSQNKAHFDTYDADATTSFNIGGIPGSNTRLFAIHSGGALQGSTFSGAIFEVYGHNGSNALAGISVKNSGSVGIGTSSVPSGYKLSVGGDMIAERVVVKLQSNWPDYVFNKKYSLRPLSEVERYIKENSHLPEVPSAREVTEKGIDVGEMNTKLLQKIEELTLYLIEAKKENQSLRQQNELIEKRLSVLEQRK</sequence>
<evidence type="ECO:0000313" key="4">
    <source>
        <dbReference type="Proteomes" id="UP000199306"/>
    </source>
</evidence>
<reference evidence="3 4" key="1">
    <citation type="submission" date="2016-10" db="EMBL/GenBank/DDBJ databases">
        <authorList>
            <person name="de Groot N.N."/>
        </authorList>
    </citation>
    <scope>NUCLEOTIDE SEQUENCE [LARGE SCALE GENOMIC DNA]</scope>
    <source>
        <strain evidence="4">E92,LMG 26720,CCM 7988</strain>
    </source>
</reference>
<name>A0A1I5Y6X1_9BACT</name>
<dbReference type="Proteomes" id="UP000199306">
    <property type="component" value="Unassembled WGS sequence"/>
</dbReference>
<protein>
    <submittedName>
        <fullName evidence="3">Uncharacterized protein</fullName>
    </submittedName>
</protein>
<feature type="coiled-coil region" evidence="1">
    <location>
        <begin position="455"/>
        <end position="496"/>
    </location>
</feature>
<accession>A0A1I5Y6X1</accession>
<gene>
    <name evidence="3" type="ORF">SAMN04515674_11761</name>
</gene>
<dbReference type="STRING" id="1079859.SAMN04515674_11761"/>
<organism evidence="3 4">
    <name type="scientific">Pseudarcicella hirudinis</name>
    <dbReference type="NCBI Taxonomy" id="1079859"/>
    <lineage>
        <taxon>Bacteria</taxon>
        <taxon>Pseudomonadati</taxon>
        <taxon>Bacteroidota</taxon>
        <taxon>Cytophagia</taxon>
        <taxon>Cytophagales</taxon>
        <taxon>Flectobacillaceae</taxon>
        <taxon>Pseudarcicella</taxon>
    </lineage>
</organism>
<evidence type="ECO:0000313" key="3">
    <source>
        <dbReference type="EMBL" id="SFQ39975.1"/>
    </source>
</evidence>
<dbReference type="EMBL" id="FOXH01000017">
    <property type="protein sequence ID" value="SFQ39975.1"/>
    <property type="molecule type" value="Genomic_DNA"/>
</dbReference>
<evidence type="ECO:0000256" key="1">
    <source>
        <dbReference type="SAM" id="Coils"/>
    </source>
</evidence>
<feature type="signal peptide" evidence="2">
    <location>
        <begin position="1"/>
        <end position="21"/>
    </location>
</feature>
<evidence type="ECO:0000256" key="2">
    <source>
        <dbReference type="SAM" id="SignalP"/>
    </source>
</evidence>
<keyword evidence="4" id="KW-1185">Reference proteome</keyword>